<evidence type="ECO:0000313" key="5">
    <source>
        <dbReference type="Proteomes" id="UP000756860"/>
    </source>
</evidence>
<sequence length="166" mass="18666">MEAVFSLKSVREFSPQAVPEALIRDILKEVMHMPVTGQQRPWQFVVINDRGILGRIPGFLSSAHLVREAPVAVVVCYDTRLGEDKEVWFRDCTTAAEIILIVARARSLGGICLSIHPLPERVAGMQQLLGLPDSIIPVSLVPLGYPRERDQPSGRFDGRRVHYNRW</sequence>
<feature type="domain" description="Nitroreductase" evidence="3">
    <location>
        <begin position="8"/>
        <end position="49"/>
    </location>
</feature>
<reference evidence="4 5" key="1">
    <citation type="submission" date="2021-05" db="EMBL/GenBank/DDBJ databases">
        <title>The draft genome of Geobacter luticola JCM 17780.</title>
        <authorList>
            <person name="Xu Z."/>
            <person name="Masuda Y."/>
            <person name="Itoh H."/>
            <person name="Senoo K."/>
        </authorList>
    </citation>
    <scope>NUCLEOTIDE SEQUENCE [LARGE SCALE GENOMIC DNA]</scope>
    <source>
        <strain evidence="4 5">JCM 17780</strain>
    </source>
</reference>
<organism evidence="4 5">
    <name type="scientific">Geomobilimonas luticola</name>
    <dbReference type="NCBI Taxonomy" id="1114878"/>
    <lineage>
        <taxon>Bacteria</taxon>
        <taxon>Pseudomonadati</taxon>
        <taxon>Thermodesulfobacteriota</taxon>
        <taxon>Desulfuromonadia</taxon>
        <taxon>Geobacterales</taxon>
        <taxon>Geobacteraceae</taxon>
        <taxon>Geomobilimonas</taxon>
    </lineage>
</organism>
<dbReference type="Pfam" id="PF00881">
    <property type="entry name" value="Nitroreductase"/>
    <property type="match status" value="1"/>
</dbReference>
<evidence type="ECO:0000256" key="2">
    <source>
        <dbReference type="ARBA" id="ARBA00023002"/>
    </source>
</evidence>
<keyword evidence="5" id="KW-1185">Reference proteome</keyword>
<gene>
    <name evidence="4" type="ORF">KI810_15975</name>
</gene>
<comment type="caution">
    <text evidence="4">The sequence shown here is derived from an EMBL/GenBank/DDBJ whole genome shotgun (WGS) entry which is preliminary data.</text>
</comment>
<proteinExistence type="inferred from homology"/>
<evidence type="ECO:0000256" key="1">
    <source>
        <dbReference type="ARBA" id="ARBA00007118"/>
    </source>
</evidence>
<dbReference type="SUPFAM" id="SSF55469">
    <property type="entry name" value="FMN-dependent nitroreductase-like"/>
    <property type="match status" value="1"/>
</dbReference>
<dbReference type="Gene3D" id="3.40.109.10">
    <property type="entry name" value="NADH Oxidase"/>
    <property type="match status" value="1"/>
</dbReference>
<comment type="similarity">
    <text evidence="1">Belongs to the nitroreductase family.</text>
</comment>
<dbReference type="Proteomes" id="UP000756860">
    <property type="component" value="Unassembled WGS sequence"/>
</dbReference>
<evidence type="ECO:0000313" key="4">
    <source>
        <dbReference type="EMBL" id="MBT0654550.1"/>
    </source>
</evidence>
<dbReference type="PANTHER" id="PTHR43673:SF10">
    <property type="entry name" value="NADH DEHYDROGENASE_NAD(P)H NITROREDUCTASE XCC3605-RELATED"/>
    <property type="match status" value="1"/>
</dbReference>
<dbReference type="RefSeq" id="WP_214176558.1">
    <property type="nucleotide sequence ID" value="NZ_JAHCVK010000011.1"/>
</dbReference>
<dbReference type="PANTHER" id="PTHR43673">
    <property type="entry name" value="NAD(P)H NITROREDUCTASE YDGI-RELATED"/>
    <property type="match status" value="1"/>
</dbReference>
<dbReference type="EMBL" id="JAHCVK010000011">
    <property type="protein sequence ID" value="MBT0654550.1"/>
    <property type="molecule type" value="Genomic_DNA"/>
</dbReference>
<dbReference type="InterPro" id="IPR000415">
    <property type="entry name" value="Nitroreductase-like"/>
</dbReference>
<keyword evidence="2" id="KW-0560">Oxidoreductase</keyword>
<dbReference type="InterPro" id="IPR029479">
    <property type="entry name" value="Nitroreductase"/>
</dbReference>
<evidence type="ECO:0000259" key="3">
    <source>
        <dbReference type="Pfam" id="PF00881"/>
    </source>
</evidence>
<protein>
    <submittedName>
        <fullName evidence="4">Nitroreductase family protein</fullName>
    </submittedName>
</protein>
<name>A0ABS5SGR2_9BACT</name>
<accession>A0ABS5SGR2</accession>